<dbReference type="Proteomes" id="UP000254224">
    <property type="component" value="Unassembled WGS sequence"/>
</dbReference>
<dbReference type="EMBL" id="UHAI01000002">
    <property type="protein sequence ID" value="SUK13546.1"/>
    <property type="molecule type" value="Genomic_DNA"/>
</dbReference>
<feature type="coiled-coil region" evidence="1">
    <location>
        <begin position="5"/>
        <end position="55"/>
    </location>
</feature>
<evidence type="ECO:0000313" key="3">
    <source>
        <dbReference type="Proteomes" id="UP000254224"/>
    </source>
</evidence>
<gene>
    <name evidence="2" type="ORF">NCTC7972_00055</name>
</gene>
<reference evidence="2 3" key="1">
    <citation type="submission" date="2018-06" db="EMBL/GenBank/DDBJ databases">
        <authorList>
            <consortium name="Pathogen Informatics"/>
            <person name="Doyle S."/>
        </authorList>
    </citation>
    <scope>NUCLEOTIDE SEQUENCE [LARGE SCALE GENOMIC DNA]</scope>
    <source>
        <strain evidence="2 3">NCTC7972</strain>
    </source>
</reference>
<dbReference type="PANTHER" id="PTHR41259">
    <property type="entry name" value="DOUBLE-STRAND BREAK REPAIR RAD50 ATPASE, PUTATIVE-RELATED"/>
    <property type="match status" value="1"/>
</dbReference>
<comment type="caution">
    <text evidence="2">The sequence shown here is derived from an EMBL/GenBank/DDBJ whole genome shotgun (WGS) entry which is preliminary data.</text>
</comment>
<keyword evidence="1" id="KW-0175">Coiled coil</keyword>
<dbReference type="PANTHER" id="PTHR41259:SF1">
    <property type="entry name" value="DOUBLE-STRAND BREAK REPAIR RAD50 ATPASE, PUTATIVE-RELATED"/>
    <property type="match status" value="1"/>
</dbReference>
<evidence type="ECO:0000313" key="2">
    <source>
        <dbReference type="EMBL" id="SUK13546.1"/>
    </source>
</evidence>
<protein>
    <submittedName>
        <fullName evidence="2">Membrane associated protein</fullName>
    </submittedName>
</protein>
<organism evidence="2 3">
    <name type="scientific">Staphylococcus aureus</name>
    <dbReference type="NCBI Taxonomy" id="1280"/>
    <lineage>
        <taxon>Bacteria</taxon>
        <taxon>Bacillati</taxon>
        <taxon>Bacillota</taxon>
        <taxon>Bacilli</taxon>
        <taxon>Bacillales</taxon>
        <taxon>Staphylococcaceae</taxon>
        <taxon>Staphylococcus</taxon>
    </lineage>
</organism>
<accession>A0A8G2M770</accession>
<dbReference type="AlphaFoldDB" id="A0A8G2M770"/>
<sequence length="85" mass="10032">MATQVDEYNEQYLEMQAQVSDLSAQINHMETDTTLANLRHEYHSLKNQLNDISKDWASLSYLQSLVDEHIKQIKDKRLPQVLMKR</sequence>
<name>A0A8G2M770_STAAU</name>
<evidence type="ECO:0000256" key="1">
    <source>
        <dbReference type="SAM" id="Coils"/>
    </source>
</evidence>
<proteinExistence type="predicted"/>